<dbReference type="AlphaFoldDB" id="A0A511H899"/>
<proteinExistence type="predicted"/>
<protein>
    <submittedName>
        <fullName evidence="1">Uncharacterized protein</fullName>
    </submittedName>
</protein>
<dbReference type="Proteomes" id="UP000321224">
    <property type="component" value="Unassembled WGS sequence"/>
</dbReference>
<sequence length="116" mass="12118">MEGDGEGAVEFGALEIAYMQRHGDGLSLCWHGGVEGPLKALLRVGPAELQNVPTAFDTNLIVRGSRNRGSCNEEAGDQCPSGFESGVPLPPKCLSSKMRCPAAFHLSLLPAGNVPG</sequence>
<evidence type="ECO:0000313" key="1">
    <source>
        <dbReference type="EMBL" id="GEL69762.1"/>
    </source>
</evidence>
<comment type="caution">
    <text evidence="1">The sequence shown here is derived from an EMBL/GenBank/DDBJ whole genome shotgun (WGS) entry which is preliminary data.</text>
</comment>
<name>A0A511H899_9BACT</name>
<accession>A0A511H899</accession>
<organism evidence="1 2">
    <name type="scientific">Myxococcus virescens</name>
    <dbReference type="NCBI Taxonomy" id="83456"/>
    <lineage>
        <taxon>Bacteria</taxon>
        <taxon>Pseudomonadati</taxon>
        <taxon>Myxococcota</taxon>
        <taxon>Myxococcia</taxon>
        <taxon>Myxococcales</taxon>
        <taxon>Cystobacterineae</taxon>
        <taxon>Myxococcaceae</taxon>
        <taxon>Myxococcus</taxon>
    </lineage>
</organism>
<evidence type="ECO:0000313" key="2">
    <source>
        <dbReference type="Proteomes" id="UP000321224"/>
    </source>
</evidence>
<reference evidence="1 2" key="1">
    <citation type="submission" date="2019-07" db="EMBL/GenBank/DDBJ databases">
        <title>Whole genome shotgun sequence of Myxococcus virescens NBRC 100334.</title>
        <authorList>
            <person name="Hosoyama A."/>
            <person name="Uohara A."/>
            <person name="Ohji S."/>
            <person name="Ichikawa N."/>
        </authorList>
    </citation>
    <scope>NUCLEOTIDE SEQUENCE [LARGE SCALE GENOMIC DNA]</scope>
    <source>
        <strain evidence="1 2">NBRC 100334</strain>
    </source>
</reference>
<dbReference type="EMBL" id="BJVY01000006">
    <property type="protein sequence ID" value="GEL69762.1"/>
    <property type="molecule type" value="Genomic_DNA"/>
</dbReference>
<gene>
    <name evidence="1" type="ORF">MVI01_15460</name>
</gene>